<dbReference type="GO" id="GO:0005524">
    <property type="term" value="F:ATP binding"/>
    <property type="evidence" value="ECO:0007669"/>
    <property type="project" value="InterPro"/>
</dbReference>
<reference evidence="3" key="1">
    <citation type="submission" date="2022-10" db="EMBL/GenBank/DDBJ databases">
        <authorList>
            <person name="Chen Y."/>
            <person name="Dougan E. K."/>
            <person name="Chan C."/>
            <person name="Rhodes N."/>
            <person name="Thang M."/>
        </authorList>
    </citation>
    <scope>NUCLEOTIDE SEQUENCE</scope>
</reference>
<dbReference type="Pfam" id="PF00270">
    <property type="entry name" value="DEAD"/>
    <property type="match status" value="1"/>
</dbReference>
<dbReference type="SUPFAM" id="SSF52540">
    <property type="entry name" value="P-loop containing nucleoside triphosphate hydrolases"/>
    <property type="match status" value="1"/>
</dbReference>
<organism evidence="3">
    <name type="scientific">Cladocopium goreaui</name>
    <dbReference type="NCBI Taxonomy" id="2562237"/>
    <lineage>
        <taxon>Eukaryota</taxon>
        <taxon>Sar</taxon>
        <taxon>Alveolata</taxon>
        <taxon>Dinophyceae</taxon>
        <taxon>Suessiales</taxon>
        <taxon>Symbiodiniaceae</taxon>
        <taxon>Cladocopium</taxon>
    </lineage>
</organism>
<comment type="caution">
    <text evidence="3">The sequence shown here is derived from an EMBL/GenBank/DDBJ whole genome shotgun (WGS) entry which is preliminary data.</text>
</comment>
<feature type="region of interest" description="Disordered" evidence="1">
    <location>
        <begin position="1"/>
        <end position="66"/>
    </location>
</feature>
<dbReference type="AlphaFoldDB" id="A0A9P1CBW5"/>
<dbReference type="GO" id="GO:0003743">
    <property type="term" value="F:translation initiation factor activity"/>
    <property type="evidence" value="ECO:0007669"/>
    <property type="project" value="UniProtKB-KW"/>
</dbReference>
<evidence type="ECO:0000259" key="2">
    <source>
        <dbReference type="Pfam" id="PF00270"/>
    </source>
</evidence>
<feature type="compositionally biased region" description="Basic and acidic residues" evidence="1">
    <location>
        <begin position="38"/>
        <end position="53"/>
    </location>
</feature>
<proteinExistence type="predicted"/>
<keyword evidence="4" id="KW-0396">Initiation factor</keyword>
<evidence type="ECO:0000313" key="5">
    <source>
        <dbReference type="Proteomes" id="UP001152797"/>
    </source>
</evidence>
<dbReference type="EMBL" id="CAMXCT010001247">
    <property type="protein sequence ID" value="CAI3988273.1"/>
    <property type="molecule type" value="Genomic_DNA"/>
</dbReference>
<dbReference type="GO" id="GO:0003676">
    <property type="term" value="F:nucleic acid binding"/>
    <property type="evidence" value="ECO:0007669"/>
    <property type="project" value="InterPro"/>
</dbReference>
<evidence type="ECO:0000313" key="4">
    <source>
        <dbReference type="EMBL" id="CAL4775585.1"/>
    </source>
</evidence>
<dbReference type="InterPro" id="IPR027417">
    <property type="entry name" value="P-loop_NTPase"/>
</dbReference>
<keyword evidence="5" id="KW-1185">Reference proteome</keyword>
<feature type="domain" description="DEAD/DEAH-box helicase" evidence="2">
    <location>
        <begin position="212"/>
        <end position="238"/>
    </location>
</feature>
<gene>
    <name evidence="3" type="ORF">C1SCF055_LOCUS15472</name>
</gene>
<protein>
    <submittedName>
        <fullName evidence="4">Eukaryotic translation initiation factor 4C</fullName>
    </submittedName>
</protein>
<evidence type="ECO:0000256" key="1">
    <source>
        <dbReference type="SAM" id="MobiDB-lite"/>
    </source>
</evidence>
<accession>A0A9P1CBW5</accession>
<name>A0A9P1CBW5_9DINO</name>
<sequence>MPGSSAFALLRESDNSEEGEAPPGDGKVSNDTTATEAASDRFSDGEADAHSEELLPDGPNGPCSASRRRLTGELLHLYRRERGISLESLEKGGDIGDIGERAEACSPVLRFDDLCSRGVHVLLARAAKRCAGGHGTTTAVQAECWGQLLKLRDGRGLPPAPSPRALALEALHAPRASELLQQALQVPLPTARPEEDWEPKMPFDPSCSRCHVREGRDLVGIAPTGSGKTLAYLLPLLADGLCKAQCAAPPTLDAIFERFQALYPRSFEPGRGRRNW</sequence>
<dbReference type="EMBL" id="CAMXCT030001247">
    <property type="protein sequence ID" value="CAL4775585.1"/>
    <property type="molecule type" value="Genomic_DNA"/>
</dbReference>
<dbReference type="EMBL" id="CAMXCT020001247">
    <property type="protein sequence ID" value="CAL1141648.1"/>
    <property type="molecule type" value="Genomic_DNA"/>
</dbReference>
<keyword evidence="4" id="KW-0648">Protein biosynthesis</keyword>
<reference evidence="4 5" key="2">
    <citation type="submission" date="2024-05" db="EMBL/GenBank/DDBJ databases">
        <authorList>
            <person name="Chen Y."/>
            <person name="Shah S."/>
            <person name="Dougan E. K."/>
            <person name="Thang M."/>
            <person name="Chan C."/>
        </authorList>
    </citation>
    <scope>NUCLEOTIDE SEQUENCE [LARGE SCALE GENOMIC DNA]</scope>
</reference>
<evidence type="ECO:0000313" key="3">
    <source>
        <dbReference type="EMBL" id="CAI3988273.1"/>
    </source>
</evidence>
<dbReference type="InterPro" id="IPR011545">
    <property type="entry name" value="DEAD/DEAH_box_helicase_dom"/>
</dbReference>
<dbReference type="Proteomes" id="UP001152797">
    <property type="component" value="Unassembled WGS sequence"/>
</dbReference>
<dbReference type="Gene3D" id="3.40.50.300">
    <property type="entry name" value="P-loop containing nucleotide triphosphate hydrolases"/>
    <property type="match status" value="1"/>
</dbReference>